<dbReference type="GO" id="GO:0006826">
    <property type="term" value="P:iron ion transport"/>
    <property type="evidence" value="ECO:0007669"/>
    <property type="project" value="InterPro"/>
</dbReference>
<evidence type="ECO:0000313" key="10">
    <source>
        <dbReference type="Proteomes" id="UP000190027"/>
    </source>
</evidence>
<feature type="binding site" evidence="7">
    <location>
        <position position="63"/>
    </location>
    <ligand>
        <name>Fe cation</name>
        <dbReference type="ChEBI" id="CHEBI:24875"/>
        <label>1</label>
    </ligand>
</feature>
<dbReference type="GO" id="GO:0005829">
    <property type="term" value="C:cytosol"/>
    <property type="evidence" value="ECO:0007669"/>
    <property type="project" value="TreeGrafter"/>
</dbReference>
<comment type="similarity">
    <text evidence="1 6">Belongs to the bacterioferritin family.</text>
</comment>
<sequence length="180" mass="20210">MPKVSKEEREARKAKVVEVLNQARAMELTAITQYMNQHYGLDDMDYGELAKNMKLIAIDEMRHAEMFAERIKELGGEPVSLADGDIEKRQPVQTIFPFDSELEDDTIAAYNDFLLVCRENGDSVSMKLFETIIEEEQEHYNYFDSVAGHIEDLGETYLSKIAGTSASTGGTQKGFVLGGE</sequence>
<dbReference type="EMBL" id="FUYC01000014">
    <property type="protein sequence ID" value="SKA91459.1"/>
    <property type="molecule type" value="Genomic_DNA"/>
</dbReference>
<feature type="binding site" evidence="7">
    <location>
        <position position="60"/>
    </location>
    <ligand>
        <name>Fe cation</name>
        <dbReference type="ChEBI" id="CHEBI:24875"/>
        <label>2</label>
    </ligand>
</feature>
<feature type="binding site" evidence="7">
    <location>
        <position position="139"/>
    </location>
    <ligand>
        <name>Fe cation</name>
        <dbReference type="ChEBI" id="CHEBI:24875"/>
        <label>2</label>
    </ligand>
</feature>
<dbReference type="InterPro" id="IPR008331">
    <property type="entry name" value="Ferritin_DPS_dom"/>
</dbReference>
<keyword evidence="10" id="KW-1185">Reference proteome</keyword>
<name>A0A1T4XPG7_9BACT</name>
<dbReference type="Proteomes" id="UP000190027">
    <property type="component" value="Unassembled WGS sequence"/>
</dbReference>
<dbReference type="Gene3D" id="1.20.1260.10">
    <property type="match status" value="1"/>
</dbReference>
<feature type="binding site" evidence="7">
    <location>
        <position position="136"/>
    </location>
    <ligand>
        <name>Fe cation</name>
        <dbReference type="ChEBI" id="CHEBI:24875"/>
        <label>2</label>
    </ligand>
</feature>
<feature type="domain" description="Ferritin-like diiron" evidence="8">
    <location>
        <begin position="10"/>
        <end position="154"/>
    </location>
</feature>
<dbReference type="RefSeq" id="WP_078717887.1">
    <property type="nucleotide sequence ID" value="NZ_FUYC01000014.1"/>
</dbReference>
<evidence type="ECO:0000256" key="6">
    <source>
        <dbReference type="PIRNR" id="PIRNR002560"/>
    </source>
</evidence>
<keyword evidence="5 6" id="KW-0408">Iron</keyword>
<dbReference type="AlphaFoldDB" id="A0A1T4XPG7"/>
<dbReference type="PANTHER" id="PTHR30295">
    <property type="entry name" value="BACTERIOFERRITIN"/>
    <property type="match status" value="1"/>
</dbReference>
<dbReference type="GO" id="GO:0020037">
    <property type="term" value="F:heme binding"/>
    <property type="evidence" value="ECO:0007669"/>
    <property type="project" value="TreeGrafter"/>
</dbReference>
<protein>
    <recommendedName>
        <fullName evidence="6">Bacterioferritin</fullName>
        <ecNumber evidence="6">1.16.3.1</ecNumber>
    </recommendedName>
</protein>
<evidence type="ECO:0000256" key="3">
    <source>
        <dbReference type="ARBA" id="ARBA00022617"/>
    </source>
</evidence>
<feature type="binding site" evidence="7">
    <location>
        <position position="59"/>
    </location>
    <ligand>
        <name>Fe cation</name>
        <dbReference type="ChEBI" id="CHEBI:24875"/>
        <label>3</label>
    </ligand>
</feature>
<dbReference type="InterPro" id="IPR009078">
    <property type="entry name" value="Ferritin-like_SF"/>
</dbReference>
<feature type="binding site" evidence="7">
    <location>
        <position position="136"/>
    </location>
    <ligand>
        <name>Fe cation</name>
        <dbReference type="ChEBI" id="CHEBI:24875"/>
        <label>1</label>
    </ligand>
</feature>
<accession>A0A1T4XPG7</accession>
<comment type="function">
    <text evidence="6">Iron-storage protein, whose ferroxidase center binds Fe(2+), oxidizes it using dioxygen to Fe(3+), and participates in the subsequent Fe(3+) oxide mineral core formation within the central cavity of the BFR protein shell.</text>
</comment>
<evidence type="ECO:0000256" key="5">
    <source>
        <dbReference type="ARBA" id="ARBA00023004"/>
    </source>
</evidence>
<dbReference type="PANTHER" id="PTHR30295:SF0">
    <property type="entry name" value="BACTERIOFERRITIN"/>
    <property type="match status" value="1"/>
</dbReference>
<dbReference type="PRINTS" id="PR00601">
    <property type="entry name" value="BACFERRITIN"/>
</dbReference>
<dbReference type="GO" id="GO:0006879">
    <property type="term" value="P:intracellular iron ion homeostasis"/>
    <property type="evidence" value="ECO:0007669"/>
    <property type="project" value="UniProtKB-KW"/>
</dbReference>
<evidence type="ECO:0000256" key="4">
    <source>
        <dbReference type="ARBA" id="ARBA00022723"/>
    </source>
</evidence>
<reference evidence="9 10" key="1">
    <citation type="submission" date="2017-02" db="EMBL/GenBank/DDBJ databases">
        <authorList>
            <person name="Peterson S.W."/>
        </authorList>
    </citation>
    <scope>NUCLEOTIDE SEQUENCE [LARGE SCALE GENOMIC DNA]</scope>
    <source>
        <strain evidence="9 10">DSM 16080</strain>
    </source>
</reference>
<dbReference type="InterPro" id="IPR002024">
    <property type="entry name" value="Bacterioferritin"/>
</dbReference>
<feature type="binding site" evidence="7">
    <location>
        <position position="27"/>
    </location>
    <ligand>
        <name>Fe cation</name>
        <dbReference type="ChEBI" id="CHEBI:24875"/>
        <label>1</label>
    </ligand>
</feature>
<dbReference type="PIRSF" id="PIRSF002560">
    <property type="entry name" value="Bacterioferritin"/>
    <property type="match status" value="1"/>
</dbReference>
<dbReference type="GO" id="GO:0008199">
    <property type="term" value="F:ferric iron binding"/>
    <property type="evidence" value="ECO:0007669"/>
    <property type="project" value="InterPro"/>
</dbReference>
<organism evidence="9 10">
    <name type="scientific">Paucidesulfovibrio gracilis DSM 16080</name>
    <dbReference type="NCBI Taxonomy" id="1121449"/>
    <lineage>
        <taxon>Bacteria</taxon>
        <taxon>Pseudomonadati</taxon>
        <taxon>Thermodesulfobacteriota</taxon>
        <taxon>Desulfovibrionia</taxon>
        <taxon>Desulfovibrionales</taxon>
        <taxon>Desulfovibrionaceae</taxon>
        <taxon>Paucidesulfovibrio</taxon>
    </lineage>
</organism>
<evidence type="ECO:0000256" key="2">
    <source>
        <dbReference type="ARBA" id="ARBA00022434"/>
    </source>
</evidence>
<evidence type="ECO:0000256" key="1">
    <source>
        <dbReference type="ARBA" id="ARBA00008093"/>
    </source>
</evidence>
<evidence type="ECO:0000259" key="8">
    <source>
        <dbReference type="PROSITE" id="PS50905"/>
    </source>
</evidence>
<dbReference type="SUPFAM" id="SSF47240">
    <property type="entry name" value="Ferritin-like"/>
    <property type="match status" value="1"/>
</dbReference>
<dbReference type="PROSITE" id="PS50905">
    <property type="entry name" value="FERRITIN_LIKE"/>
    <property type="match status" value="1"/>
</dbReference>
<dbReference type="GO" id="GO:0004322">
    <property type="term" value="F:ferroxidase activity"/>
    <property type="evidence" value="ECO:0007669"/>
    <property type="project" value="UniProtKB-EC"/>
</dbReference>
<keyword evidence="4 6" id="KW-0479">Metal-binding</keyword>
<dbReference type="STRING" id="1121449.SAMN02745704_02340"/>
<evidence type="ECO:0000313" key="9">
    <source>
        <dbReference type="EMBL" id="SKA91459.1"/>
    </source>
</evidence>
<feature type="binding site" description="axial binding residue" evidence="7">
    <location>
        <position position="61"/>
    </location>
    <ligand>
        <name>heme b</name>
        <dbReference type="ChEBI" id="CHEBI:60344"/>
        <note>ligand shared between dimeric partners</note>
    </ligand>
    <ligandPart>
        <name>Fe</name>
        <dbReference type="ChEBI" id="CHEBI:18248"/>
    </ligandPart>
</feature>
<keyword evidence="3" id="KW-0349">Heme</keyword>
<dbReference type="CDD" id="cd00907">
    <property type="entry name" value="Bacterioferritin"/>
    <property type="match status" value="1"/>
</dbReference>
<dbReference type="EC" id="1.16.3.1" evidence="6"/>
<dbReference type="Pfam" id="PF00210">
    <property type="entry name" value="Ferritin"/>
    <property type="match status" value="1"/>
</dbReference>
<keyword evidence="2 6" id="KW-0409">Iron storage</keyword>
<dbReference type="InterPro" id="IPR009040">
    <property type="entry name" value="Ferritin-like_diiron"/>
</dbReference>
<dbReference type="InterPro" id="IPR012347">
    <property type="entry name" value="Ferritin-like"/>
</dbReference>
<evidence type="ECO:0000256" key="7">
    <source>
        <dbReference type="PIRSR" id="PIRSR002560-1"/>
    </source>
</evidence>
<comment type="catalytic activity">
    <reaction evidence="6">
        <text>4 Fe(2+) + O2 + 4 H(+) = 4 Fe(3+) + 2 H2O</text>
        <dbReference type="Rhea" id="RHEA:11148"/>
        <dbReference type="ChEBI" id="CHEBI:15377"/>
        <dbReference type="ChEBI" id="CHEBI:15378"/>
        <dbReference type="ChEBI" id="CHEBI:15379"/>
        <dbReference type="ChEBI" id="CHEBI:29033"/>
        <dbReference type="ChEBI" id="CHEBI:29034"/>
        <dbReference type="EC" id="1.16.3.1"/>
    </reaction>
</comment>
<gene>
    <name evidence="9" type="ORF">SAMN02745704_02340</name>
</gene>
<feature type="binding site" evidence="7">
    <location>
        <position position="60"/>
    </location>
    <ligand>
        <name>Fe cation</name>
        <dbReference type="ChEBI" id="CHEBI:24875"/>
        <label>1</label>
    </ligand>
</feature>
<dbReference type="OrthoDB" id="9800505at2"/>
<feature type="binding site" evidence="7">
    <location>
        <position position="103"/>
    </location>
    <ligand>
        <name>Fe cation</name>
        <dbReference type="ChEBI" id="CHEBI:24875"/>
        <label>2</label>
    </ligand>
</feature>
<proteinExistence type="inferred from homology"/>